<dbReference type="InterPro" id="IPR036865">
    <property type="entry name" value="CRAL-TRIO_dom_sf"/>
</dbReference>
<evidence type="ECO:0000259" key="1">
    <source>
        <dbReference type="PROSITE" id="PS50191"/>
    </source>
</evidence>
<dbReference type="PANTHER" id="PTHR10174">
    <property type="entry name" value="ALPHA-TOCOPHEROL TRANSFER PROTEIN-RELATED"/>
    <property type="match status" value="1"/>
</dbReference>
<protein>
    <submittedName>
        <fullName evidence="3">Alpha-tocopherol transfer protein-like</fullName>
    </submittedName>
</protein>
<dbReference type="PROSITE" id="PS50191">
    <property type="entry name" value="CRAL_TRIO"/>
    <property type="match status" value="1"/>
</dbReference>
<evidence type="ECO:0000313" key="3">
    <source>
        <dbReference type="RefSeq" id="XP_030379619.1"/>
    </source>
</evidence>
<proteinExistence type="predicted"/>
<dbReference type="SUPFAM" id="SSF46938">
    <property type="entry name" value="CRAL/TRIO N-terminal domain"/>
    <property type="match status" value="1"/>
</dbReference>
<gene>
    <name evidence="3" type="primary">LOC115627875</name>
</gene>
<reference evidence="3" key="1">
    <citation type="submission" date="2025-08" db="UniProtKB">
        <authorList>
            <consortium name="RefSeq"/>
        </authorList>
    </citation>
    <scope>IDENTIFICATION</scope>
    <source>
        <strain evidence="3">11010-0011.00</strain>
        <tissue evidence="3">Whole body</tissue>
    </source>
</reference>
<dbReference type="SUPFAM" id="SSF52087">
    <property type="entry name" value="CRAL/TRIO domain"/>
    <property type="match status" value="1"/>
</dbReference>
<feature type="domain" description="CRAL-TRIO" evidence="1">
    <location>
        <begin position="76"/>
        <end position="258"/>
    </location>
</feature>
<dbReference type="GO" id="GO:0016020">
    <property type="term" value="C:membrane"/>
    <property type="evidence" value="ECO:0007669"/>
    <property type="project" value="TreeGrafter"/>
</dbReference>
<dbReference type="RefSeq" id="XP_030379619.1">
    <property type="nucleotide sequence ID" value="XM_030523759.1"/>
</dbReference>
<dbReference type="Gene3D" id="3.40.525.10">
    <property type="entry name" value="CRAL-TRIO lipid binding domain"/>
    <property type="match status" value="1"/>
</dbReference>
<keyword evidence="2" id="KW-1185">Reference proteome</keyword>
<dbReference type="Pfam" id="PF00650">
    <property type="entry name" value="CRAL_TRIO"/>
    <property type="match status" value="1"/>
</dbReference>
<dbReference type="InterPro" id="IPR036273">
    <property type="entry name" value="CRAL/TRIO_N_dom_sf"/>
</dbReference>
<dbReference type="OrthoDB" id="1434354at2759"/>
<dbReference type="AlphaFoldDB" id="A0A6J2TU56"/>
<dbReference type="CDD" id="cd00170">
    <property type="entry name" value="SEC14"/>
    <property type="match status" value="1"/>
</dbReference>
<sequence length="294" mass="34501">MAKTNSDDADISQKLQELQSWFETNPNLPENIEPIVLKRFLKCMFYDVEQTKGIIELNYSMRNGNPKLFLERNMEDEMTAKALRASDLLIMPGVTPERHKLILFRMTDLDPSSRNSVEESKIFFMMADARFTMPDTLQGKESESSEGNTFDDAEIADGDVQIVDINGYTMRHMARVSVFIMRVYMKFLQEAYPSRLRAMHMINCPPFLDRMVTIMKPFIREEVYEMIHFHYEGLDSLYECVPREMLPEEYGGNAGTIAEIKEHWLQTLREKSGYLSDEKYWKVVSQNKSRWSWF</sequence>
<dbReference type="PANTHER" id="PTHR10174:SF222">
    <property type="entry name" value="GH10083P-RELATED"/>
    <property type="match status" value="1"/>
</dbReference>
<name>A0A6J2TU56_DROLE</name>
<dbReference type="SMART" id="SM00516">
    <property type="entry name" value="SEC14"/>
    <property type="match status" value="1"/>
</dbReference>
<dbReference type="InterPro" id="IPR001251">
    <property type="entry name" value="CRAL-TRIO_dom"/>
</dbReference>
<dbReference type="Gene3D" id="1.20.5.1200">
    <property type="entry name" value="Alpha-tocopherol transfer"/>
    <property type="match status" value="1"/>
</dbReference>
<organism evidence="2 3">
    <name type="scientific">Drosophila lebanonensis</name>
    <name type="common">Fruit fly</name>
    <name type="synonym">Scaptodrosophila lebanonensis</name>
    <dbReference type="NCBI Taxonomy" id="7225"/>
    <lineage>
        <taxon>Eukaryota</taxon>
        <taxon>Metazoa</taxon>
        <taxon>Ecdysozoa</taxon>
        <taxon>Arthropoda</taxon>
        <taxon>Hexapoda</taxon>
        <taxon>Insecta</taxon>
        <taxon>Pterygota</taxon>
        <taxon>Neoptera</taxon>
        <taxon>Endopterygota</taxon>
        <taxon>Diptera</taxon>
        <taxon>Brachycera</taxon>
        <taxon>Muscomorpha</taxon>
        <taxon>Ephydroidea</taxon>
        <taxon>Drosophilidae</taxon>
        <taxon>Scaptodrosophila</taxon>
    </lineage>
</organism>
<evidence type="ECO:0000313" key="2">
    <source>
        <dbReference type="Proteomes" id="UP000504634"/>
    </source>
</evidence>
<accession>A0A6J2TU56</accession>
<dbReference type="GO" id="GO:1902936">
    <property type="term" value="F:phosphatidylinositol bisphosphate binding"/>
    <property type="evidence" value="ECO:0007669"/>
    <property type="project" value="TreeGrafter"/>
</dbReference>
<dbReference type="GeneID" id="115627875"/>
<dbReference type="Proteomes" id="UP000504634">
    <property type="component" value="Unplaced"/>
</dbReference>
<dbReference type="PRINTS" id="PR00180">
    <property type="entry name" value="CRETINALDHBP"/>
</dbReference>